<dbReference type="Proteomes" id="UP000055060">
    <property type="component" value="Unassembled WGS sequence"/>
</dbReference>
<feature type="transmembrane region" description="Helical" evidence="1">
    <location>
        <begin position="54"/>
        <end position="75"/>
    </location>
</feature>
<dbReference type="EMBL" id="DF967972">
    <property type="protein sequence ID" value="GAP12656.1"/>
    <property type="molecule type" value="Genomic_DNA"/>
</dbReference>
<keyword evidence="3" id="KW-1185">Reference proteome</keyword>
<protein>
    <submittedName>
        <fullName evidence="2">Uncharacterized protein</fullName>
    </submittedName>
</protein>
<gene>
    <name evidence="2" type="ORF">LARV_00392</name>
</gene>
<dbReference type="RefSeq" id="WP_075072065.1">
    <property type="nucleotide sequence ID" value="NZ_DF967972.1"/>
</dbReference>
<proteinExistence type="predicted"/>
<organism evidence="2">
    <name type="scientific">Longilinea arvoryzae</name>
    <dbReference type="NCBI Taxonomy" id="360412"/>
    <lineage>
        <taxon>Bacteria</taxon>
        <taxon>Bacillati</taxon>
        <taxon>Chloroflexota</taxon>
        <taxon>Anaerolineae</taxon>
        <taxon>Anaerolineales</taxon>
        <taxon>Anaerolineaceae</taxon>
        <taxon>Longilinea</taxon>
    </lineage>
</organism>
<reference evidence="2" key="1">
    <citation type="submission" date="2015-07" db="EMBL/GenBank/DDBJ databases">
        <title>Draft Genome Sequences of Anaerolinea thermolimosa IMO-1, Bellilinea caldifistulae GOMI-1, Leptolinea tardivitalis YMTK-2, Levilinea saccharolytica KIBI-1,Longilinea arvoryzae KOME-1, Previously Described as Members of the Anaerolineaceae (Chloroflexi).</title>
        <authorList>
            <person name="Sekiguchi Y."/>
            <person name="Ohashi A."/>
            <person name="Matsuura N."/>
            <person name="Tourlousse M.D."/>
        </authorList>
    </citation>
    <scope>NUCLEOTIDE SEQUENCE [LARGE SCALE GENOMIC DNA]</scope>
    <source>
        <strain evidence="2">KOME-1</strain>
    </source>
</reference>
<keyword evidence="1" id="KW-1133">Transmembrane helix</keyword>
<evidence type="ECO:0000256" key="1">
    <source>
        <dbReference type="SAM" id="Phobius"/>
    </source>
</evidence>
<dbReference type="STRING" id="360412.LARV_00392"/>
<name>A0A0S7BCZ2_9CHLR</name>
<keyword evidence="1" id="KW-0472">Membrane</keyword>
<accession>A0A0S7BCZ2</accession>
<evidence type="ECO:0000313" key="2">
    <source>
        <dbReference type="EMBL" id="GAP12656.1"/>
    </source>
</evidence>
<dbReference type="AlphaFoldDB" id="A0A0S7BCZ2"/>
<sequence length="89" mass="9330">MKKFTWMRILFLAVLLVGIVLPVRTVGVQAADIGQSARTDAADPSQLGSDGGALSPAAYFAVGLMALLFGGLTFLPLLREDNPSPAADR</sequence>
<evidence type="ECO:0000313" key="3">
    <source>
        <dbReference type="Proteomes" id="UP000055060"/>
    </source>
</evidence>
<keyword evidence="1" id="KW-0812">Transmembrane</keyword>